<protein>
    <submittedName>
        <fullName evidence="1">Uncharacterized protein</fullName>
    </submittedName>
</protein>
<sequence>MREASQPNWDAGLIYKDTSGDRRQWLITLLSPLFEENDEKRGSVEKPRWN</sequence>
<accession>A0A7X0JW59</accession>
<keyword evidence="2" id="KW-1185">Reference proteome</keyword>
<evidence type="ECO:0000313" key="1">
    <source>
        <dbReference type="EMBL" id="MBB6523362.1"/>
    </source>
</evidence>
<reference evidence="1 2" key="1">
    <citation type="submission" date="2020-08" db="EMBL/GenBank/DDBJ databases">
        <title>Genomic Encyclopedia of Type Strains, Phase IV (KMG-IV): sequencing the most valuable type-strain genomes for metagenomic binning, comparative biology and taxonomic classification.</title>
        <authorList>
            <person name="Goeker M."/>
        </authorList>
    </citation>
    <scope>NUCLEOTIDE SEQUENCE [LARGE SCALE GENOMIC DNA]</scope>
    <source>
        <strain evidence="1 2">DSM 22368</strain>
    </source>
</reference>
<dbReference type="Proteomes" id="UP000528457">
    <property type="component" value="Unassembled WGS sequence"/>
</dbReference>
<organism evidence="1 2">
    <name type="scientific">Pseudoteredinibacter isoporae</name>
    <dbReference type="NCBI Taxonomy" id="570281"/>
    <lineage>
        <taxon>Bacteria</taxon>
        <taxon>Pseudomonadati</taxon>
        <taxon>Pseudomonadota</taxon>
        <taxon>Gammaproteobacteria</taxon>
        <taxon>Cellvibrionales</taxon>
        <taxon>Cellvibrionaceae</taxon>
        <taxon>Pseudoteredinibacter</taxon>
    </lineage>
</organism>
<dbReference type="AlphaFoldDB" id="A0A7X0JW59"/>
<proteinExistence type="predicted"/>
<dbReference type="EMBL" id="JACHHT010000003">
    <property type="protein sequence ID" value="MBB6523362.1"/>
    <property type="molecule type" value="Genomic_DNA"/>
</dbReference>
<comment type="caution">
    <text evidence="1">The sequence shown here is derived from an EMBL/GenBank/DDBJ whole genome shotgun (WGS) entry which is preliminary data.</text>
</comment>
<dbReference type="InParanoid" id="A0A7X0JW59"/>
<gene>
    <name evidence="1" type="ORF">HNR48_003664</name>
</gene>
<evidence type="ECO:0000313" key="2">
    <source>
        <dbReference type="Proteomes" id="UP000528457"/>
    </source>
</evidence>
<name>A0A7X0JW59_9GAMM</name>